<evidence type="ECO:0000259" key="2">
    <source>
        <dbReference type="PROSITE" id="PS50940"/>
    </source>
</evidence>
<proteinExistence type="predicted"/>
<evidence type="ECO:0000256" key="1">
    <source>
        <dbReference type="SAM" id="SignalP"/>
    </source>
</evidence>
<dbReference type="Pfam" id="PF01607">
    <property type="entry name" value="CBM_14"/>
    <property type="match status" value="1"/>
</dbReference>
<evidence type="ECO:0000313" key="3">
    <source>
        <dbReference type="EMBL" id="KAA0195522.1"/>
    </source>
</evidence>
<reference evidence="3" key="2">
    <citation type="journal article" date="2018" name="Environ. Sci. Technol.">
        <title>The Toxicogenome of Hyalella azteca: A Model for Sediment Ecotoxicology and Evolutionary Toxicology.</title>
        <authorList>
            <person name="Poynton H.C."/>
            <person name="Hasenbein S."/>
            <person name="Benoit J.B."/>
            <person name="Sepulveda M.S."/>
            <person name="Poelchau M.F."/>
            <person name="Hughes D.S.T."/>
            <person name="Murali S.C."/>
            <person name="Chen S."/>
            <person name="Glastad K.M."/>
            <person name="Goodisman M.A.D."/>
            <person name="Werren J.H."/>
            <person name="Vineis J.H."/>
            <person name="Bowen J.L."/>
            <person name="Friedrich M."/>
            <person name="Jones J."/>
            <person name="Robertson H.M."/>
            <person name="Feyereisen R."/>
            <person name="Mechler-Hickson A."/>
            <person name="Mathers N."/>
            <person name="Lee C.E."/>
            <person name="Colbourne J.K."/>
            <person name="Biales A."/>
            <person name="Johnston J.S."/>
            <person name="Wellborn G.A."/>
            <person name="Rosendale A.J."/>
            <person name="Cridge A.G."/>
            <person name="Munoz-Torres M.C."/>
            <person name="Bain P.A."/>
            <person name="Manny A.R."/>
            <person name="Major K.M."/>
            <person name="Lambert F.N."/>
            <person name="Vulpe C.D."/>
            <person name="Tuck P."/>
            <person name="Blalock B.J."/>
            <person name="Lin Y.Y."/>
            <person name="Smith M.E."/>
            <person name="Ochoa-Acuna H."/>
            <person name="Chen M.M."/>
            <person name="Childers C.P."/>
            <person name="Qu J."/>
            <person name="Dugan S."/>
            <person name="Lee S.L."/>
            <person name="Chao H."/>
            <person name="Dinh H."/>
            <person name="Han Y."/>
            <person name="Doddapaneni H."/>
            <person name="Worley K.C."/>
            <person name="Muzny D.M."/>
            <person name="Gibbs R.A."/>
            <person name="Richards S."/>
        </authorList>
    </citation>
    <scope>NUCLEOTIDE SEQUENCE</scope>
    <source>
        <strain evidence="3">HAZT.00-mixed</strain>
        <tissue evidence="3">Whole organism</tissue>
    </source>
</reference>
<name>A0A6A0H2Y7_HYAAZ</name>
<keyword evidence="1" id="KW-0732">Signal</keyword>
<sequence>MHPCNRLIPAVSVVLGVAVAAVPRVRRDSTPDNFELPSNASVVVGTITHGFQCAGRNFGYYADPSNNCQIFHVCMPYEDSEGTPQLRMWSFLCGVGSVFDQATLTCNYPESALPCNEAESYYKINEYFHLEEEEFRSGFNGIFKKK</sequence>
<protein>
    <submittedName>
        <fullName evidence="3">Cuticle Protein CPAP1</fullName>
    </submittedName>
</protein>
<comment type="caution">
    <text evidence="3">The sequence shown here is derived from an EMBL/GenBank/DDBJ whole genome shotgun (WGS) entry which is preliminary data.</text>
</comment>
<accession>A0A6A0H2Y7</accession>
<dbReference type="Gene3D" id="2.170.140.10">
    <property type="entry name" value="Chitin binding domain"/>
    <property type="match status" value="1"/>
</dbReference>
<reference evidence="3" key="3">
    <citation type="submission" date="2019-06" db="EMBL/GenBank/DDBJ databases">
        <authorList>
            <person name="Poynton C."/>
            <person name="Hasenbein S."/>
            <person name="Benoit J.B."/>
            <person name="Sepulveda M.S."/>
            <person name="Poelchau M.F."/>
            <person name="Murali S.C."/>
            <person name="Chen S."/>
            <person name="Glastad K.M."/>
            <person name="Werren J.H."/>
            <person name="Vineis J.H."/>
            <person name="Bowen J.L."/>
            <person name="Friedrich M."/>
            <person name="Jones J."/>
            <person name="Robertson H.M."/>
            <person name="Feyereisen R."/>
            <person name="Mechler-Hickson A."/>
            <person name="Mathers N."/>
            <person name="Lee C.E."/>
            <person name="Colbourne J.K."/>
            <person name="Biales A."/>
            <person name="Johnston J.S."/>
            <person name="Wellborn G.A."/>
            <person name="Rosendale A.J."/>
            <person name="Cridge A.G."/>
            <person name="Munoz-Torres M.C."/>
            <person name="Bain P.A."/>
            <person name="Manny A.R."/>
            <person name="Major K.M."/>
            <person name="Lambert F.N."/>
            <person name="Vulpe C.D."/>
            <person name="Tuck P."/>
            <person name="Blalock B.J."/>
            <person name="Lin Y.-Y."/>
            <person name="Smith M.E."/>
            <person name="Ochoa-Acuna H."/>
            <person name="Chen M.-J.M."/>
            <person name="Childers C.P."/>
            <person name="Qu J."/>
            <person name="Dugan S."/>
            <person name="Lee S.L."/>
            <person name="Chao H."/>
            <person name="Dinh H."/>
            <person name="Han Y."/>
            <person name="Doddapaneni H."/>
            <person name="Worley K.C."/>
            <person name="Muzny D.M."/>
            <person name="Gibbs R.A."/>
            <person name="Richards S."/>
        </authorList>
    </citation>
    <scope>NUCLEOTIDE SEQUENCE</scope>
    <source>
        <strain evidence="3">HAZT.00-mixed</strain>
        <tissue evidence="3">Whole organism</tissue>
    </source>
</reference>
<dbReference type="GO" id="GO:0005576">
    <property type="term" value="C:extracellular region"/>
    <property type="evidence" value="ECO:0007669"/>
    <property type="project" value="InterPro"/>
</dbReference>
<dbReference type="PANTHER" id="PTHR22933">
    <property type="entry name" value="FI18007P1-RELATED"/>
    <property type="match status" value="1"/>
</dbReference>
<organism evidence="3">
    <name type="scientific">Hyalella azteca</name>
    <name type="common">Amphipod</name>
    <dbReference type="NCBI Taxonomy" id="294128"/>
    <lineage>
        <taxon>Eukaryota</taxon>
        <taxon>Metazoa</taxon>
        <taxon>Ecdysozoa</taxon>
        <taxon>Arthropoda</taxon>
        <taxon>Crustacea</taxon>
        <taxon>Multicrustacea</taxon>
        <taxon>Malacostraca</taxon>
        <taxon>Eumalacostraca</taxon>
        <taxon>Peracarida</taxon>
        <taxon>Amphipoda</taxon>
        <taxon>Senticaudata</taxon>
        <taxon>Talitrida</taxon>
        <taxon>Talitroidea</taxon>
        <taxon>Hyalellidae</taxon>
        <taxon>Hyalella</taxon>
    </lineage>
</organism>
<dbReference type="AlphaFoldDB" id="A0A6A0H2Y7"/>
<feature type="signal peptide" evidence="1">
    <location>
        <begin position="1"/>
        <end position="20"/>
    </location>
</feature>
<feature type="chain" id="PRO_5025576866" evidence="1">
    <location>
        <begin position="21"/>
        <end position="146"/>
    </location>
</feature>
<dbReference type="InterPro" id="IPR036508">
    <property type="entry name" value="Chitin-bd_dom_sf"/>
</dbReference>
<dbReference type="Proteomes" id="UP000711488">
    <property type="component" value="Unassembled WGS sequence"/>
</dbReference>
<dbReference type="PANTHER" id="PTHR22933:SF43">
    <property type="entry name" value="LP10131P"/>
    <property type="match status" value="1"/>
</dbReference>
<feature type="domain" description="Chitin-binding type-2" evidence="2">
    <location>
        <begin position="50"/>
        <end position="117"/>
    </location>
</feature>
<dbReference type="GO" id="GO:0008061">
    <property type="term" value="F:chitin binding"/>
    <property type="evidence" value="ECO:0007669"/>
    <property type="project" value="InterPro"/>
</dbReference>
<dbReference type="InterPro" id="IPR052976">
    <property type="entry name" value="Scoloptoxin-like"/>
</dbReference>
<dbReference type="SMART" id="SM00494">
    <property type="entry name" value="ChtBD2"/>
    <property type="match status" value="1"/>
</dbReference>
<dbReference type="SUPFAM" id="SSF57625">
    <property type="entry name" value="Invertebrate chitin-binding proteins"/>
    <property type="match status" value="1"/>
</dbReference>
<dbReference type="PROSITE" id="PS50940">
    <property type="entry name" value="CHIT_BIND_II"/>
    <property type="match status" value="1"/>
</dbReference>
<reference evidence="3" key="1">
    <citation type="submission" date="2014-08" db="EMBL/GenBank/DDBJ databases">
        <authorList>
            <person name="Murali S."/>
            <person name="Richards S."/>
            <person name="Bandaranaike D."/>
            <person name="Bellair M."/>
            <person name="Blankenburg K."/>
            <person name="Chao H."/>
            <person name="Dinh H."/>
            <person name="Doddapaneni H."/>
            <person name="Dugan-Rocha S."/>
            <person name="Elkadiri S."/>
            <person name="Gnanaolivu R."/>
            <person name="Hughes D."/>
            <person name="Lee S."/>
            <person name="Li M."/>
            <person name="Ming W."/>
            <person name="Munidasa M."/>
            <person name="Muniz J."/>
            <person name="Nguyen L."/>
            <person name="Osuji N."/>
            <person name="Pu L.-L."/>
            <person name="Puazo M."/>
            <person name="Skinner E."/>
            <person name="Qu C."/>
            <person name="Quiroz J."/>
            <person name="Raj R."/>
            <person name="Weissenberger G."/>
            <person name="Xin Y."/>
            <person name="Zou X."/>
            <person name="Han Y."/>
            <person name="Worley K."/>
            <person name="Muzny D."/>
            <person name="Gibbs R."/>
        </authorList>
    </citation>
    <scope>NUCLEOTIDE SEQUENCE</scope>
    <source>
        <strain evidence="3">HAZT.00-mixed</strain>
        <tissue evidence="3">Whole organism</tissue>
    </source>
</reference>
<gene>
    <name evidence="3" type="ORF">HAZT_HAZT005511</name>
</gene>
<dbReference type="InterPro" id="IPR002557">
    <property type="entry name" value="Chitin-bd_dom"/>
</dbReference>
<dbReference type="EMBL" id="JQDR03009563">
    <property type="protein sequence ID" value="KAA0195522.1"/>
    <property type="molecule type" value="Genomic_DNA"/>
</dbReference>